<dbReference type="InterPro" id="IPR018146">
    <property type="entry name" value="Glyoxalase_1_CS"/>
</dbReference>
<dbReference type="GO" id="GO:0004462">
    <property type="term" value="F:lactoylglutathione lyase activity"/>
    <property type="evidence" value="ECO:0007669"/>
    <property type="project" value="InterPro"/>
</dbReference>
<dbReference type="InterPro" id="IPR004360">
    <property type="entry name" value="Glyas_Fos-R_dOase_dom"/>
</dbReference>
<name>A0A0A5G3R3_9BACI</name>
<dbReference type="SUPFAM" id="SSF54593">
    <property type="entry name" value="Glyoxalase/Bleomycin resistance protein/Dihydroxybiphenyl dioxygenase"/>
    <property type="match status" value="2"/>
</dbReference>
<dbReference type="Gene3D" id="3.10.180.10">
    <property type="entry name" value="2,3-Dihydroxybiphenyl 1,2-Dioxygenase, domain 1"/>
    <property type="match status" value="2"/>
</dbReference>
<gene>
    <name evidence="3" type="ORF">N784_08205</name>
</gene>
<dbReference type="InterPro" id="IPR029068">
    <property type="entry name" value="Glyas_Bleomycin-R_OHBP_Dase"/>
</dbReference>
<dbReference type="PANTHER" id="PTHR43279">
    <property type="entry name" value="CATECHOL-2,3-DIOXYGENASE"/>
    <property type="match status" value="1"/>
</dbReference>
<dbReference type="eggNOG" id="COG2514">
    <property type="taxonomic scope" value="Bacteria"/>
</dbReference>
<evidence type="ECO:0000256" key="1">
    <source>
        <dbReference type="ARBA" id="ARBA00022723"/>
    </source>
</evidence>
<sequence length="282" mass="31793">MKFFREPNTYVGSVNLKVENLQKSIPFYRDVIGLQIIEQTEKKVKLTADGKTTLLTLEQPDFVVGKQDNTTGLYHFALLLPNRLELAKVLKHFIDHNVPIGASDHLVSEALYLNDPDGNGIEIYHDRPEENWDWQASEVKMAVDPLDAPSILNELNGERWEGLPSNTIMGHIHLHVSDLNKALQFYKDGLGFHVVNQFGNQALFMSTGQYHHHIGLNTWQGAGAPPASKESVGLKSFELVFPSEAHREKVIRQVTELGFQVKQEMNIFVTEDPSGNLIKLCI</sequence>
<dbReference type="CDD" id="cd07255">
    <property type="entry name" value="VOC_BsCatE_like_N"/>
    <property type="match status" value="1"/>
</dbReference>
<protein>
    <submittedName>
        <fullName evidence="3">Glyoxalase</fullName>
    </submittedName>
</protein>
<dbReference type="Pfam" id="PF00903">
    <property type="entry name" value="Glyoxalase"/>
    <property type="match status" value="2"/>
</dbReference>
<reference evidence="3 4" key="1">
    <citation type="submission" date="2013-08" db="EMBL/GenBank/DDBJ databases">
        <authorList>
            <person name="Huang J."/>
            <person name="Wang G."/>
        </authorList>
    </citation>
    <scope>NUCLEOTIDE SEQUENCE [LARGE SCALE GENOMIC DNA]</scope>
    <source>
        <strain evidence="3 4">JSM 072002</strain>
    </source>
</reference>
<dbReference type="OrthoDB" id="9792626at2"/>
<dbReference type="PROSITE" id="PS00934">
    <property type="entry name" value="GLYOXALASE_I_1"/>
    <property type="match status" value="1"/>
</dbReference>
<dbReference type="PROSITE" id="PS51819">
    <property type="entry name" value="VOC"/>
    <property type="match status" value="2"/>
</dbReference>
<dbReference type="EMBL" id="AVPG01000019">
    <property type="protein sequence ID" value="KGX85778.1"/>
    <property type="molecule type" value="Genomic_DNA"/>
</dbReference>
<accession>A0A0A5G3R3</accession>
<feature type="domain" description="VOC" evidence="2">
    <location>
        <begin position="10"/>
        <end position="126"/>
    </location>
</feature>
<feature type="domain" description="VOC" evidence="2">
    <location>
        <begin position="168"/>
        <end position="282"/>
    </location>
</feature>
<keyword evidence="4" id="KW-1185">Reference proteome</keyword>
<dbReference type="AlphaFoldDB" id="A0A0A5G3R3"/>
<evidence type="ECO:0000259" key="2">
    <source>
        <dbReference type="PROSITE" id="PS51819"/>
    </source>
</evidence>
<dbReference type="InterPro" id="IPR037523">
    <property type="entry name" value="VOC_core"/>
</dbReference>
<comment type="caution">
    <text evidence="3">The sequence shown here is derived from an EMBL/GenBank/DDBJ whole genome shotgun (WGS) entry which is preliminary data.</text>
</comment>
<evidence type="ECO:0000313" key="3">
    <source>
        <dbReference type="EMBL" id="KGX85778.1"/>
    </source>
</evidence>
<dbReference type="Proteomes" id="UP000030401">
    <property type="component" value="Unassembled WGS sequence"/>
</dbReference>
<dbReference type="GO" id="GO:0046872">
    <property type="term" value="F:metal ion binding"/>
    <property type="evidence" value="ECO:0007669"/>
    <property type="project" value="UniProtKB-KW"/>
</dbReference>
<dbReference type="RefSeq" id="WP_036835159.1">
    <property type="nucleotide sequence ID" value="NZ_AVPG01000019.1"/>
</dbReference>
<dbReference type="PANTHER" id="PTHR43279:SF1">
    <property type="entry name" value="CATECHOL-2,3-DIOXYGENASE"/>
    <property type="match status" value="1"/>
</dbReference>
<dbReference type="STRING" id="1385512.N784_08205"/>
<organism evidence="3 4">
    <name type="scientific">Pontibacillus litoralis JSM 072002</name>
    <dbReference type="NCBI Taxonomy" id="1385512"/>
    <lineage>
        <taxon>Bacteria</taxon>
        <taxon>Bacillati</taxon>
        <taxon>Bacillota</taxon>
        <taxon>Bacilli</taxon>
        <taxon>Bacillales</taxon>
        <taxon>Bacillaceae</taxon>
        <taxon>Pontibacillus</taxon>
    </lineage>
</organism>
<proteinExistence type="predicted"/>
<evidence type="ECO:0000313" key="4">
    <source>
        <dbReference type="Proteomes" id="UP000030401"/>
    </source>
</evidence>
<keyword evidence="1" id="KW-0479">Metal-binding</keyword>